<dbReference type="SUPFAM" id="SSF56935">
    <property type="entry name" value="Porins"/>
    <property type="match status" value="1"/>
</dbReference>
<dbReference type="Gene3D" id="2.40.160.130">
    <property type="entry name" value="Capsule assembly protein Wzi"/>
    <property type="match status" value="1"/>
</dbReference>
<sequence>MRWVHWALVMGIGAAAMAQSGFSTKTPTSDWLHDLMRNSPALALGAAGKAVWLPGDAERWQQFDGVRRESDDALFTWWTTERWQQGRLTPPRWQWSVQLRGFAARQIGERTTWEHFDAFTLTYHPDERWGAILQLRHRDPLPLTDTRPVPTLEIATVRGFIGSTVWEFGRNYHRWGPGFWGTPLLSDTGYPLDGVTVSLRLKLPLVGRWRVRQLMAYLHGDRDGRFLLVRRWEKPLGTAWHIGFTECNISRSFPPPTTVFLPFYPASRLAVRAGWRTEGTDQVIVNGDVQWRQAAWTLYGAVVVDDIRLPFSKKIEVQQKLGWIFGAQWERPRWTLGAEFAHFDQFTYTHTRPVNFYDYHGIGLGYPTGPDSRLFSVWLRWQWHPRWQLTGMAANSFLNRHDPAQRDREGYWTLSLQWAADRSTLLALHWTRGFPPIWGLQGGWSEQQERQRFLLLEVRWRGLGAMR</sequence>
<protein>
    <recommendedName>
        <fullName evidence="4">Capsule assembly protein Wzi</fullName>
    </recommendedName>
</protein>
<keyword evidence="1" id="KW-0732">Signal</keyword>
<dbReference type="AlphaFoldDB" id="A0A2H5XED1"/>
<evidence type="ECO:0008006" key="4">
    <source>
        <dbReference type="Google" id="ProtNLM"/>
    </source>
</evidence>
<feature type="chain" id="PRO_5014135807" description="Capsule assembly protein Wzi" evidence="1">
    <location>
        <begin position="19"/>
        <end position="467"/>
    </location>
</feature>
<organism evidence="2 3">
    <name type="scientific">Candidatus Fervidibacter japonicus</name>
    <dbReference type="NCBI Taxonomy" id="2035412"/>
    <lineage>
        <taxon>Bacteria</taxon>
        <taxon>Candidatus Fervidibacterota</taxon>
        <taxon>Candidatus Fervidibacter</taxon>
    </lineage>
</organism>
<reference evidence="3" key="1">
    <citation type="submission" date="2017-09" db="EMBL/GenBank/DDBJ databases">
        <title>Metaegenomics of thermophilic ammonia-oxidizing enrichment culture.</title>
        <authorList>
            <person name="Kato S."/>
            <person name="Suzuki K."/>
        </authorList>
    </citation>
    <scope>NUCLEOTIDE SEQUENCE [LARGE SCALE GENOMIC DNA]</scope>
</reference>
<proteinExistence type="predicted"/>
<evidence type="ECO:0000313" key="2">
    <source>
        <dbReference type="EMBL" id="GBC99548.1"/>
    </source>
</evidence>
<dbReference type="InterPro" id="IPR038636">
    <property type="entry name" value="Wzi_sf"/>
</dbReference>
<evidence type="ECO:0000256" key="1">
    <source>
        <dbReference type="SAM" id="SignalP"/>
    </source>
</evidence>
<comment type="caution">
    <text evidence="2">The sequence shown here is derived from an EMBL/GenBank/DDBJ whole genome shotgun (WGS) entry which is preliminary data.</text>
</comment>
<gene>
    <name evidence="2" type="ORF">HRbin17_02074</name>
</gene>
<accession>A0A2H5XED1</accession>
<dbReference type="Proteomes" id="UP000236173">
    <property type="component" value="Unassembled WGS sequence"/>
</dbReference>
<dbReference type="EMBL" id="BEHT01000030">
    <property type="protein sequence ID" value="GBC99548.1"/>
    <property type="molecule type" value="Genomic_DNA"/>
</dbReference>
<name>A0A2H5XED1_9BACT</name>
<feature type="signal peptide" evidence="1">
    <location>
        <begin position="1"/>
        <end position="18"/>
    </location>
</feature>
<evidence type="ECO:0000313" key="3">
    <source>
        <dbReference type="Proteomes" id="UP000236173"/>
    </source>
</evidence>